<dbReference type="Pfam" id="PF13997">
    <property type="entry name" value="YqjK"/>
    <property type="match status" value="1"/>
</dbReference>
<gene>
    <name evidence="1" type="ORF">DENOEST_0582</name>
</gene>
<evidence type="ECO:0008006" key="3">
    <source>
        <dbReference type="Google" id="ProtNLM"/>
    </source>
</evidence>
<protein>
    <recommendedName>
        <fullName evidence="3">YqjK-like protein</fullName>
    </recommendedName>
</protein>
<sequence length="97" mass="10903">MNARAIELALKKQRLQLRSAALRGEIAAAAAGMKPLFATVDRIGDGLRWLREHHQWAVAGLVALLAARPRAALRWGRRGWFVWQALRRLRGSVQDIV</sequence>
<dbReference type="EMBL" id="LR778301">
    <property type="protein sequence ID" value="CAB1367747.1"/>
    <property type="molecule type" value="Genomic_DNA"/>
</dbReference>
<name>A0A6S6XUQ2_9PROT</name>
<evidence type="ECO:0000313" key="1">
    <source>
        <dbReference type="EMBL" id="CAB1367747.1"/>
    </source>
</evidence>
<dbReference type="KEGG" id="doe:DENOEST_0582"/>
<proteinExistence type="predicted"/>
<evidence type="ECO:0000313" key="2">
    <source>
        <dbReference type="Proteomes" id="UP000515733"/>
    </source>
</evidence>
<reference evidence="1 2" key="1">
    <citation type="submission" date="2020-03" db="EMBL/GenBank/DDBJ databases">
        <authorList>
            <consortium name="Genoscope - CEA"/>
            <person name="William W."/>
        </authorList>
    </citation>
    <scope>NUCLEOTIDE SEQUENCE [LARGE SCALE GENOMIC DNA]</scope>
    <source>
        <strain evidence="2">DSM 16959</strain>
    </source>
</reference>
<dbReference type="InterPro" id="IPR025612">
    <property type="entry name" value="YqjK"/>
</dbReference>
<dbReference type="Proteomes" id="UP000515733">
    <property type="component" value="Chromosome"/>
</dbReference>
<dbReference type="RefSeq" id="WP_145769889.1">
    <property type="nucleotide sequence ID" value="NZ_LR778301.1"/>
</dbReference>
<accession>A0A6S6XUQ2</accession>
<keyword evidence="2" id="KW-1185">Reference proteome</keyword>
<dbReference type="AlphaFoldDB" id="A0A6S6XUQ2"/>
<organism evidence="1 2">
    <name type="scientific">Denitratisoma oestradiolicum</name>
    <dbReference type="NCBI Taxonomy" id="311182"/>
    <lineage>
        <taxon>Bacteria</taxon>
        <taxon>Pseudomonadati</taxon>
        <taxon>Pseudomonadota</taxon>
        <taxon>Betaproteobacteria</taxon>
        <taxon>Nitrosomonadales</taxon>
        <taxon>Sterolibacteriaceae</taxon>
        <taxon>Denitratisoma</taxon>
    </lineage>
</organism>